<sequence length="219" mass="24149">MNSQETLKPKFFGKITASVSHEMQNVLAIIKESAGLMEDLLMMAERQGGDITPERLFSCLATIKKQVTRGTEITSSLNSFAHTADHETETTDIIEITTRLLILTDRLARNAGMEMAIAPCHEALKLKTDPLQIQACLHLAMECLFTCLNPGTIVTFKFNGREGLLSEIEITASNKENPVDDIRDRLSSSSMFTNLTDALEKINTTASPLTSGLLLTFKK</sequence>
<accession>A0A1W1HFG2</accession>
<dbReference type="GO" id="GO:0000155">
    <property type="term" value="F:phosphorelay sensor kinase activity"/>
    <property type="evidence" value="ECO:0007669"/>
    <property type="project" value="InterPro"/>
</dbReference>
<organism evidence="1 2">
    <name type="scientific">Desulfamplus magnetovallimortis</name>
    <dbReference type="NCBI Taxonomy" id="1246637"/>
    <lineage>
        <taxon>Bacteria</taxon>
        <taxon>Pseudomonadati</taxon>
        <taxon>Thermodesulfobacteriota</taxon>
        <taxon>Desulfobacteria</taxon>
        <taxon>Desulfobacterales</taxon>
        <taxon>Desulfobacteraceae</taxon>
        <taxon>Desulfamplus</taxon>
    </lineage>
</organism>
<dbReference type="Gene3D" id="1.10.287.130">
    <property type="match status" value="1"/>
</dbReference>
<reference evidence="1 2" key="1">
    <citation type="submission" date="2017-03" db="EMBL/GenBank/DDBJ databases">
        <authorList>
            <person name="Afonso C.L."/>
            <person name="Miller P.J."/>
            <person name="Scott M.A."/>
            <person name="Spackman E."/>
            <person name="Goraichik I."/>
            <person name="Dimitrov K.M."/>
            <person name="Suarez D.L."/>
            <person name="Swayne D.E."/>
        </authorList>
    </citation>
    <scope>NUCLEOTIDE SEQUENCE [LARGE SCALE GENOMIC DNA]</scope>
    <source>
        <strain evidence="1">PRJEB14757</strain>
    </source>
</reference>
<dbReference type="STRING" id="1246637.MTBBW1_290010"/>
<evidence type="ECO:0000313" key="1">
    <source>
        <dbReference type="EMBL" id="SLM31229.1"/>
    </source>
</evidence>
<dbReference type="OrthoDB" id="5417790at2"/>
<gene>
    <name evidence="1" type="ORF">MTBBW1_290010</name>
</gene>
<name>A0A1W1HFG2_9BACT</name>
<dbReference type="Proteomes" id="UP000191931">
    <property type="component" value="Unassembled WGS sequence"/>
</dbReference>
<dbReference type="AlphaFoldDB" id="A0A1W1HFG2"/>
<dbReference type="SUPFAM" id="SSF47384">
    <property type="entry name" value="Homodimeric domain of signal transducing histidine kinase"/>
    <property type="match status" value="1"/>
</dbReference>
<evidence type="ECO:0008006" key="3">
    <source>
        <dbReference type="Google" id="ProtNLM"/>
    </source>
</evidence>
<proteinExistence type="predicted"/>
<dbReference type="EMBL" id="FWEV01000212">
    <property type="protein sequence ID" value="SLM31229.1"/>
    <property type="molecule type" value="Genomic_DNA"/>
</dbReference>
<keyword evidence="2" id="KW-1185">Reference proteome</keyword>
<dbReference type="InterPro" id="IPR036097">
    <property type="entry name" value="HisK_dim/P_sf"/>
</dbReference>
<dbReference type="RefSeq" id="WP_080799803.1">
    <property type="nucleotide sequence ID" value="NZ_LT828541.1"/>
</dbReference>
<evidence type="ECO:0000313" key="2">
    <source>
        <dbReference type="Proteomes" id="UP000191931"/>
    </source>
</evidence>
<protein>
    <recommendedName>
        <fullName evidence="3">Signal transduction histidine kinase dimerisation/phosphoacceptor domain-containing protein</fullName>
    </recommendedName>
</protein>